<name>X0W2C4_9ZZZZ</name>
<protein>
    <recommendedName>
        <fullName evidence="1">Coenzyme F420 hydrogenase/dehydrogenase beta subunit C-terminal domain-containing protein</fullName>
    </recommendedName>
</protein>
<organism evidence="2">
    <name type="scientific">marine sediment metagenome</name>
    <dbReference type="NCBI Taxonomy" id="412755"/>
    <lineage>
        <taxon>unclassified sequences</taxon>
        <taxon>metagenomes</taxon>
        <taxon>ecological metagenomes</taxon>
    </lineage>
</organism>
<accession>X0W2C4</accession>
<evidence type="ECO:0000259" key="1">
    <source>
        <dbReference type="Pfam" id="PF04432"/>
    </source>
</evidence>
<sequence length="158" mass="18282">TAEFADISLGDAWLPEVAEADKIGSSVLLARTEIGESFLKKARSEGKIEIHRIDKSKIIQSQLQPLFFKKRNLKARINLSKLFCRNISLDPGPLLPPTIWDYFIAPLPYINVYISFNRFLSYFLKYIPLRAINFYRKKFNKLLLFHARKYIGEEAGDV</sequence>
<gene>
    <name evidence="2" type="ORF">S01H1_51636</name>
</gene>
<feature type="non-terminal residue" evidence="2">
    <location>
        <position position="1"/>
    </location>
</feature>
<reference evidence="2" key="1">
    <citation type="journal article" date="2014" name="Front. Microbiol.">
        <title>High frequency of phylogenetically diverse reductive dehalogenase-homologous genes in deep subseafloor sedimentary metagenomes.</title>
        <authorList>
            <person name="Kawai M."/>
            <person name="Futagami T."/>
            <person name="Toyoda A."/>
            <person name="Takaki Y."/>
            <person name="Nishi S."/>
            <person name="Hori S."/>
            <person name="Arai W."/>
            <person name="Tsubouchi T."/>
            <person name="Morono Y."/>
            <person name="Uchiyama I."/>
            <person name="Ito T."/>
            <person name="Fujiyama A."/>
            <person name="Inagaki F."/>
            <person name="Takami H."/>
        </authorList>
    </citation>
    <scope>NUCLEOTIDE SEQUENCE</scope>
    <source>
        <strain evidence="2">Expedition CK06-06</strain>
    </source>
</reference>
<dbReference type="EMBL" id="BARS01033326">
    <property type="protein sequence ID" value="GAG24705.1"/>
    <property type="molecule type" value="Genomic_DNA"/>
</dbReference>
<comment type="caution">
    <text evidence="2">The sequence shown here is derived from an EMBL/GenBank/DDBJ whole genome shotgun (WGS) entry which is preliminary data.</text>
</comment>
<proteinExistence type="predicted"/>
<evidence type="ECO:0000313" key="2">
    <source>
        <dbReference type="EMBL" id="GAG24705.1"/>
    </source>
</evidence>
<dbReference type="Pfam" id="PF04432">
    <property type="entry name" value="FrhB_FdhB_C"/>
    <property type="match status" value="1"/>
</dbReference>
<dbReference type="InterPro" id="IPR007525">
    <property type="entry name" value="FrhB_FdhB_C"/>
</dbReference>
<dbReference type="AlphaFoldDB" id="X0W2C4"/>
<feature type="domain" description="Coenzyme F420 hydrogenase/dehydrogenase beta subunit C-terminal" evidence="1">
    <location>
        <begin position="1"/>
        <end position="55"/>
    </location>
</feature>